<proteinExistence type="predicted"/>
<comment type="caution">
    <text evidence="1">The sequence shown here is derived from an EMBL/GenBank/DDBJ whole genome shotgun (WGS) entry which is preliminary data.</text>
</comment>
<dbReference type="AlphaFoldDB" id="A0A0V0Z2F3"/>
<name>A0A0V0Z2F3_9BILA</name>
<reference evidence="1 2" key="1">
    <citation type="submission" date="2015-01" db="EMBL/GenBank/DDBJ databases">
        <title>Evolution of Trichinella species and genotypes.</title>
        <authorList>
            <person name="Korhonen P.K."/>
            <person name="Edoardo P."/>
            <person name="Giuseppe L.R."/>
            <person name="Gasser R.B."/>
        </authorList>
    </citation>
    <scope>NUCLEOTIDE SEQUENCE [LARGE SCALE GENOMIC DNA]</scope>
    <source>
        <strain evidence="1">ISS2496</strain>
    </source>
</reference>
<gene>
    <name evidence="1" type="ORF">T12_14180</name>
</gene>
<protein>
    <submittedName>
        <fullName evidence="1">Uncharacterized protein</fullName>
    </submittedName>
</protein>
<dbReference type="OrthoDB" id="10049986at2759"/>
<dbReference type="EMBL" id="JYDQ01000688">
    <property type="protein sequence ID" value="KRY06727.1"/>
    <property type="molecule type" value="Genomic_DNA"/>
</dbReference>
<evidence type="ECO:0000313" key="2">
    <source>
        <dbReference type="Proteomes" id="UP000054783"/>
    </source>
</evidence>
<dbReference type="STRING" id="990121.A0A0V0Z2F3"/>
<organism evidence="1 2">
    <name type="scientific">Trichinella patagoniensis</name>
    <dbReference type="NCBI Taxonomy" id="990121"/>
    <lineage>
        <taxon>Eukaryota</taxon>
        <taxon>Metazoa</taxon>
        <taxon>Ecdysozoa</taxon>
        <taxon>Nematoda</taxon>
        <taxon>Enoplea</taxon>
        <taxon>Dorylaimia</taxon>
        <taxon>Trichinellida</taxon>
        <taxon>Trichinellidae</taxon>
        <taxon>Trichinella</taxon>
    </lineage>
</organism>
<evidence type="ECO:0000313" key="1">
    <source>
        <dbReference type="EMBL" id="KRY06727.1"/>
    </source>
</evidence>
<dbReference type="Proteomes" id="UP000054783">
    <property type="component" value="Unassembled WGS sequence"/>
</dbReference>
<sequence length="122" mass="13362">MECGKNLVDIVLQKRAASPPQSLPYTVRKAIEQTGTVTSTERVESHAAMNICAATVSIVMLILALPNKGRSTDLLRQTLKSKKCGIAISCSTLFHIKGLEKRSLFRTKKMTIELSLISKCAE</sequence>
<accession>A0A0V0Z2F3</accession>
<keyword evidence="2" id="KW-1185">Reference proteome</keyword>